<reference evidence="10 11" key="1">
    <citation type="submission" date="2019-12" db="EMBL/GenBank/DDBJ databases">
        <title>Whole genome sequencing of endophytic Actinobacterium Micromonospora sp. MPMI6T.</title>
        <authorList>
            <person name="Evv R."/>
            <person name="Podile A.R."/>
        </authorList>
    </citation>
    <scope>NUCLEOTIDE SEQUENCE [LARGE SCALE GENOMIC DNA]</scope>
    <source>
        <strain evidence="10 11">MPMI6</strain>
    </source>
</reference>
<sequence length="1116" mass="116491">MRRTRKLTGAGLALGLVLGVPAAGRAAPPDRPDRPRSTVAGADRGPAAPSTVTLLTGDRVTLTAGGAVSVRPGAGRAHLRFLVTRADGHVRVVPQDAVALLRTGRVDQRLFDVTELVESGYDDARRDTLPLLLTYRPGADRRTVAATAGTRITRDLPAIGGVAATASKDRAATVWAGLTTTRSGARVDTAGGVDRIWLDGRRRINLDHSVAQIGAPAAHAAGLTGRGVTVAVLDTGVDGAHPDLTGRIADSRNFSDVPEEGDTVGHGTHVASTIVGSGAASGGKYRGVAPDATLVSGKVCESFGCSESAILAGMHWAATDKRATVVNLSLGGRDTPETDPLEEAVETLTAQTGALFVIAAGNDGSDGSVGSPSTADAALSVGAVDRSDRLADFSSRGPRVGDDAIKPDITAPGVDIVAARGAGTQLGDPVGEQYVTLSGTSMATPHVAGAAALLAQQHPDWRAGRLKATLMASAKPHPGQTAYQQGAGRVDVARAITQAVTSEPTSVSFGRARWPHDDDTPVARTVGYTNPGGTAVTLDLSLAVTGPGGAPAPAGMFRLGATRLTVPAGGRAEVTVTADTRIAAPDGYFTGQLVARSGTGQVTTPLAVHREVESYTLTLDHRDRSGRRTTNYDTLLVGLDGFRFDSVYDPDGVAELRVPKGRYGLTSYLWTVDADGVWTTFTMLAQPELVVDGDVRVAVDARRAKPVKTTVPHKSATPALIDLTANFLTDEGSYSIGLWADSFSGLSSGQLGRTVSGEQFVATVSSQWADLRAASSPYLYAVAEAVPGRMPTGFYKHYRSGDLASVTHRFRGGDPKLLTERIVIPELVGHNTGASAIILPTAVPGQRTEYYNVRGTRWETELDFGVRSEDGWLDVKSVLVSPPTAYSGGRRYAEVWNTAPYGPLFPPLRWGDEGITRSGDVIGVYLPVHADSAGHLGGSLNDSARTALYRNGELVGETTDPGWGSFEVPAEAADYRVETVARRAFTDLATEVGASWTFRSRHAEGDGPVPLPAMVVRFAPKLAVDNSAPAGKTFGIPVTVERQPGAPAADVRTLTVDVSYDGGRTWTPTAVRPGAHGWVARVVHPAGTGHASLRATATDSAGNTVGQYVIGAYRLK</sequence>
<feature type="active site" description="Charge relay system" evidence="5">
    <location>
        <position position="266"/>
    </location>
</feature>
<dbReference type="PROSITE" id="PS51892">
    <property type="entry name" value="SUBTILASE"/>
    <property type="match status" value="1"/>
</dbReference>
<dbReference type="PROSITE" id="PS00137">
    <property type="entry name" value="SUBTILASE_HIS"/>
    <property type="match status" value="1"/>
</dbReference>
<dbReference type="InterPro" id="IPR036852">
    <property type="entry name" value="Peptidase_S8/S53_dom_sf"/>
</dbReference>
<dbReference type="Pfam" id="PF00082">
    <property type="entry name" value="Peptidase_S8"/>
    <property type="match status" value="1"/>
</dbReference>
<evidence type="ECO:0000259" key="9">
    <source>
        <dbReference type="Pfam" id="PF00082"/>
    </source>
</evidence>
<dbReference type="InterPro" id="IPR023828">
    <property type="entry name" value="Peptidase_S8_Ser-AS"/>
</dbReference>
<evidence type="ECO:0000256" key="3">
    <source>
        <dbReference type="ARBA" id="ARBA00022801"/>
    </source>
</evidence>
<dbReference type="InterPro" id="IPR015500">
    <property type="entry name" value="Peptidase_S8_subtilisin-rel"/>
</dbReference>
<feature type="signal peptide" evidence="8">
    <location>
        <begin position="1"/>
        <end position="22"/>
    </location>
</feature>
<dbReference type="InterPro" id="IPR051048">
    <property type="entry name" value="Peptidase_S8/S53_subtilisin"/>
</dbReference>
<dbReference type="SUPFAM" id="SSF52743">
    <property type="entry name" value="Subtilisin-like"/>
    <property type="match status" value="1"/>
</dbReference>
<gene>
    <name evidence="10" type="ORF">GSF22_08760</name>
</gene>
<dbReference type="Proteomes" id="UP000823521">
    <property type="component" value="Unassembled WGS sequence"/>
</dbReference>
<dbReference type="PRINTS" id="PR00723">
    <property type="entry name" value="SUBTILISIN"/>
</dbReference>
<proteinExistence type="inferred from homology"/>
<evidence type="ECO:0000256" key="8">
    <source>
        <dbReference type="SAM" id="SignalP"/>
    </source>
</evidence>
<dbReference type="InterPro" id="IPR022398">
    <property type="entry name" value="Peptidase_S8_His-AS"/>
</dbReference>
<dbReference type="PIRSF" id="PIRSF037854">
    <property type="entry name" value="Dihydropyridine_esterase"/>
    <property type="match status" value="1"/>
</dbReference>
<dbReference type="PANTHER" id="PTHR43399">
    <property type="entry name" value="SUBTILISIN-RELATED"/>
    <property type="match status" value="1"/>
</dbReference>
<keyword evidence="11" id="KW-1185">Reference proteome</keyword>
<evidence type="ECO:0000256" key="4">
    <source>
        <dbReference type="ARBA" id="ARBA00022825"/>
    </source>
</evidence>
<dbReference type="EMBL" id="WVUH01000050">
    <property type="protein sequence ID" value="MBO4206096.1"/>
    <property type="molecule type" value="Genomic_DNA"/>
</dbReference>
<dbReference type="PROSITE" id="PS00138">
    <property type="entry name" value="SUBTILASE_SER"/>
    <property type="match status" value="1"/>
</dbReference>
<evidence type="ECO:0000256" key="5">
    <source>
        <dbReference type="PROSITE-ProRule" id="PRU01240"/>
    </source>
</evidence>
<evidence type="ECO:0000256" key="1">
    <source>
        <dbReference type="ARBA" id="ARBA00011073"/>
    </source>
</evidence>
<dbReference type="PROSITE" id="PS00136">
    <property type="entry name" value="SUBTILASE_ASP"/>
    <property type="match status" value="1"/>
</dbReference>
<dbReference type="InterPro" id="IPR023827">
    <property type="entry name" value="Peptidase_S8_Asp-AS"/>
</dbReference>
<evidence type="ECO:0000256" key="7">
    <source>
        <dbReference type="SAM" id="MobiDB-lite"/>
    </source>
</evidence>
<feature type="active site" description="Charge relay system" evidence="5">
    <location>
        <position position="234"/>
    </location>
</feature>
<name>A0ABS3VNM7_MICEH</name>
<organism evidence="10 11">
    <name type="scientific">Micromonospora echinofusca</name>
    <dbReference type="NCBI Taxonomy" id="47858"/>
    <lineage>
        <taxon>Bacteria</taxon>
        <taxon>Bacillati</taxon>
        <taxon>Actinomycetota</taxon>
        <taxon>Actinomycetes</taxon>
        <taxon>Micromonosporales</taxon>
        <taxon>Micromonosporaceae</taxon>
        <taxon>Micromonospora</taxon>
    </lineage>
</organism>
<dbReference type="PANTHER" id="PTHR43399:SF4">
    <property type="entry name" value="CELL WALL-ASSOCIATED PROTEASE"/>
    <property type="match status" value="1"/>
</dbReference>
<feature type="domain" description="Peptidase S8/S53" evidence="9">
    <location>
        <begin position="225"/>
        <end position="488"/>
    </location>
</feature>
<comment type="caution">
    <text evidence="10">The sequence shown here is derived from an EMBL/GenBank/DDBJ whole genome shotgun (WGS) entry which is preliminary data.</text>
</comment>
<keyword evidence="4 5" id="KW-0720">Serine protease</keyword>
<evidence type="ECO:0000256" key="2">
    <source>
        <dbReference type="ARBA" id="ARBA00022670"/>
    </source>
</evidence>
<feature type="active site" description="Charge relay system" evidence="5">
    <location>
        <position position="441"/>
    </location>
</feature>
<evidence type="ECO:0000313" key="10">
    <source>
        <dbReference type="EMBL" id="MBO4206096.1"/>
    </source>
</evidence>
<keyword evidence="2 5" id="KW-0645">Protease</keyword>
<keyword evidence="3 5" id="KW-0378">Hydrolase</keyword>
<feature type="region of interest" description="Disordered" evidence="7">
    <location>
        <begin position="23"/>
        <end position="51"/>
    </location>
</feature>
<dbReference type="InterPro" id="IPR000209">
    <property type="entry name" value="Peptidase_S8/S53_dom"/>
</dbReference>
<protein>
    <submittedName>
        <fullName evidence="10">S8 family serine peptidase</fullName>
    </submittedName>
</protein>
<accession>A0ABS3VNM7</accession>
<evidence type="ECO:0000256" key="6">
    <source>
        <dbReference type="RuleBase" id="RU003355"/>
    </source>
</evidence>
<keyword evidence="8" id="KW-0732">Signal</keyword>
<dbReference type="Gene3D" id="3.40.50.200">
    <property type="entry name" value="Peptidase S8/S53 domain"/>
    <property type="match status" value="1"/>
</dbReference>
<dbReference type="RefSeq" id="WP_208812718.1">
    <property type="nucleotide sequence ID" value="NZ_WVUH01000050.1"/>
</dbReference>
<dbReference type="InterPro" id="IPR017297">
    <property type="entry name" value="Peptidase_S8A_DPH-A"/>
</dbReference>
<comment type="similarity">
    <text evidence="1 5 6">Belongs to the peptidase S8 family.</text>
</comment>
<evidence type="ECO:0000313" key="11">
    <source>
        <dbReference type="Proteomes" id="UP000823521"/>
    </source>
</evidence>
<feature type="chain" id="PRO_5046659880" evidence="8">
    <location>
        <begin position="23"/>
        <end position="1116"/>
    </location>
</feature>